<sequence length="113" mass="12457">MAAAKSRIKELPPSDSQSKLTNQPSIVLLDVREDNEWANGHAKGAVHMGRGVIDLQIEERYPDKENTEFMVYCQSGGRAAMVCDLMQELGYKKVTSVQGGYKAILGAGWEITK</sequence>
<dbReference type="OrthoDB" id="566238at2759"/>
<feature type="region of interest" description="Disordered" evidence="1">
    <location>
        <begin position="1"/>
        <end position="23"/>
    </location>
</feature>
<accession>A0A8J8NHK1</accession>
<gene>
    <name evidence="3" type="ORF">FGO68_gene11292</name>
</gene>
<dbReference type="PROSITE" id="PS50206">
    <property type="entry name" value="RHODANESE_3"/>
    <property type="match status" value="1"/>
</dbReference>
<dbReference type="InterPro" id="IPR050229">
    <property type="entry name" value="GlpE_sulfurtransferase"/>
</dbReference>
<dbReference type="SMART" id="SM00450">
    <property type="entry name" value="RHOD"/>
    <property type="match status" value="1"/>
</dbReference>
<organism evidence="3 4">
    <name type="scientific">Halteria grandinella</name>
    <dbReference type="NCBI Taxonomy" id="5974"/>
    <lineage>
        <taxon>Eukaryota</taxon>
        <taxon>Sar</taxon>
        <taxon>Alveolata</taxon>
        <taxon>Ciliophora</taxon>
        <taxon>Intramacronucleata</taxon>
        <taxon>Spirotrichea</taxon>
        <taxon>Stichotrichia</taxon>
        <taxon>Sporadotrichida</taxon>
        <taxon>Halteriidae</taxon>
        <taxon>Halteria</taxon>
    </lineage>
</organism>
<dbReference type="InterPro" id="IPR001763">
    <property type="entry name" value="Rhodanese-like_dom"/>
</dbReference>
<protein>
    <recommendedName>
        <fullName evidence="2">Rhodanese domain-containing protein</fullName>
    </recommendedName>
</protein>
<dbReference type="EMBL" id="RRYP01016209">
    <property type="protein sequence ID" value="TNV75177.1"/>
    <property type="molecule type" value="Genomic_DNA"/>
</dbReference>
<evidence type="ECO:0000313" key="4">
    <source>
        <dbReference type="Proteomes" id="UP000785679"/>
    </source>
</evidence>
<comment type="caution">
    <text evidence="3">The sequence shown here is derived from an EMBL/GenBank/DDBJ whole genome shotgun (WGS) entry which is preliminary data.</text>
</comment>
<evidence type="ECO:0000256" key="1">
    <source>
        <dbReference type="SAM" id="MobiDB-lite"/>
    </source>
</evidence>
<dbReference type="Proteomes" id="UP000785679">
    <property type="component" value="Unassembled WGS sequence"/>
</dbReference>
<dbReference type="InterPro" id="IPR036873">
    <property type="entry name" value="Rhodanese-like_dom_sf"/>
</dbReference>
<keyword evidence="4" id="KW-1185">Reference proteome</keyword>
<dbReference type="PANTHER" id="PTHR43031:SF1">
    <property type="entry name" value="PYRIDINE NUCLEOTIDE-DISULPHIDE OXIDOREDUCTASE"/>
    <property type="match status" value="1"/>
</dbReference>
<feature type="domain" description="Rhodanese" evidence="2">
    <location>
        <begin position="22"/>
        <end position="113"/>
    </location>
</feature>
<dbReference type="CDD" id="cd00158">
    <property type="entry name" value="RHOD"/>
    <property type="match status" value="1"/>
</dbReference>
<feature type="compositionally biased region" description="Polar residues" evidence="1">
    <location>
        <begin position="14"/>
        <end position="23"/>
    </location>
</feature>
<reference evidence="3" key="1">
    <citation type="submission" date="2019-06" db="EMBL/GenBank/DDBJ databases">
        <authorList>
            <person name="Zheng W."/>
        </authorList>
    </citation>
    <scope>NUCLEOTIDE SEQUENCE</scope>
    <source>
        <strain evidence="3">QDHG01</strain>
    </source>
</reference>
<dbReference type="AlphaFoldDB" id="A0A8J8NHK1"/>
<dbReference type="Pfam" id="PF00581">
    <property type="entry name" value="Rhodanese"/>
    <property type="match status" value="1"/>
</dbReference>
<evidence type="ECO:0000313" key="3">
    <source>
        <dbReference type="EMBL" id="TNV75177.1"/>
    </source>
</evidence>
<proteinExistence type="predicted"/>
<evidence type="ECO:0000259" key="2">
    <source>
        <dbReference type="PROSITE" id="PS50206"/>
    </source>
</evidence>
<dbReference type="PANTHER" id="PTHR43031">
    <property type="entry name" value="FAD-DEPENDENT OXIDOREDUCTASE"/>
    <property type="match status" value="1"/>
</dbReference>
<dbReference type="SUPFAM" id="SSF52821">
    <property type="entry name" value="Rhodanese/Cell cycle control phosphatase"/>
    <property type="match status" value="1"/>
</dbReference>
<name>A0A8J8NHK1_HALGN</name>
<dbReference type="Gene3D" id="3.40.250.10">
    <property type="entry name" value="Rhodanese-like domain"/>
    <property type="match status" value="1"/>
</dbReference>